<evidence type="ECO:0000256" key="1">
    <source>
        <dbReference type="SAM" id="Phobius"/>
    </source>
</evidence>
<keyword evidence="4" id="KW-1185">Reference proteome</keyword>
<dbReference type="SUPFAM" id="SSF53474">
    <property type="entry name" value="alpha/beta-Hydrolases"/>
    <property type="match status" value="1"/>
</dbReference>
<dbReference type="PANTHER" id="PTHR43689">
    <property type="entry name" value="HYDROLASE"/>
    <property type="match status" value="1"/>
</dbReference>
<proteinExistence type="predicted"/>
<keyword evidence="1" id="KW-0812">Transmembrane</keyword>
<dbReference type="AlphaFoldDB" id="A0A835Q848"/>
<dbReference type="Proteomes" id="UP000636800">
    <property type="component" value="Unassembled WGS sequence"/>
</dbReference>
<dbReference type="PANTHER" id="PTHR43689:SF1">
    <property type="entry name" value="ALPHA_BETA-HYDROLASES SUPERFAMILY PROTEIN"/>
    <property type="match status" value="1"/>
</dbReference>
<protein>
    <recommendedName>
        <fullName evidence="2">AB hydrolase-1 domain-containing protein</fullName>
    </recommendedName>
</protein>
<feature type="transmembrane region" description="Helical" evidence="1">
    <location>
        <begin position="299"/>
        <end position="321"/>
    </location>
</feature>
<evidence type="ECO:0000313" key="4">
    <source>
        <dbReference type="Proteomes" id="UP000636800"/>
    </source>
</evidence>
<dbReference type="Pfam" id="PF12697">
    <property type="entry name" value="Abhydrolase_6"/>
    <property type="match status" value="1"/>
</dbReference>
<reference evidence="3 4" key="1">
    <citation type="journal article" date="2020" name="Nat. Food">
        <title>A phased Vanilla planifolia genome enables genetic improvement of flavour and production.</title>
        <authorList>
            <person name="Hasing T."/>
            <person name="Tang H."/>
            <person name="Brym M."/>
            <person name="Khazi F."/>
            <person name="Huang T."/>
            <person name="Chambers A.H."/>
        </authorList>
    </citation>
    <scope>NUCLEOTIDE SEQUENCE [LARGE SCALE GENOMIC DNA]</scope>
    <source>
        <tissue evidence="3">Leaf</tissue>
    </source>
</reference>
<dbReference type="GO" id="GO:0009941">
    <property type="term" value="C:chloroplast envelope"/>
    <property type="evidence" value="ECO:0007669"/>
    <property type="project" value="TreeGrafter"/>
</dbReference>
<accession>A0A835Q848</accession>
<keyword evidence="1" id="KW-0472">Membrane</keyword>
<feature type="domain" description="AB hydrolase-1" evidence="2">
    <location>
        <begin position="126"/>
        <end position="438"/>
    </location>
</feature>
<dbReference type="PRINTS" id="PR00412">
    <property type="entry name" value="EPOXHYDRLASE"/>
</dbReference>
<comment type="caution">
    <text evidence="3">The sequence shown here is derived from an EMBL/GenBank/DDBJ whole genome shotgun (WGS) entry which is preliminary data.</text>
</comment>
<name>A0A835Q848_VANPL</name>
<feature type="transmembrane region" description="Helical" evidence="1">
    <location>
        <begin position="270"/>
        <end position="287"/>
    </location>
</feature>
<dbReference type="InterPro" id="IPR029058">
    <property type="entry name" value="AB_hydrolase_fold"/>
</dbReference>
<dbReference type="InterPro" id="IPR000073">
    <property type="entry name" value="AB_hydrolase_1"/>
</dbReference>
<dbReference type="InterPro" id="IPR000639">
    <property type="entry name" value="Epox_hydrolase-like"/>
</dbReference>
<sequence>MRQSGVFSAIYVVLSSSAHSPSPKLRMHVSMPKASLFPHFPSIIAFLKQLARDVLVKRRKLKRVAGIDQEELLDPEKLADADSLFMEINGVRIHHKTCHHETPAEVKEDAFLLRGNGVASVGLPMILLHGFGASVFSWNRVMPPLARISGSTVLAFDRPAFGLTSRIGCIENSASLNPYTTAFSTLATLSFIDKLGARKAILVGHSAGCLVTLNTYFESPERVAALILVAPAILAPFYISKAVKHGELRNKNKREGYSDLAVAKNHFSRFWIGLGNLFVLIAVLVLKMTQEMAHMVVSIYIKVVASLLRSAVSIMLVRVLIDKFGILAIQKSFYDANRVTRQVIGGYTKPLQAKGWERALLEYMIALLKGFILKSKSPISRSLGEITCPVVVITGDTDRIVPAWNARRLAQAIPGSTYIVLNNCGHLPQEEKPNEFIDIVERFIVLGFQC</sequence>
<dbReference type="GO" id="GO:0003824">
    <property type="term" value="F:catalytic activity"/>
    <property type="evidence" value="ECO:0007669"/>
    <property type="project" value="InterPro"/>
</dbReference>
<evidence type="ECO:0000259" key="2">
    <source>
        <dbReference type="Pfam" id="PF12697"/>
    </source>
</evidence>
<dbReference type="Gene3D" id="3.40.50.1820">
    <property type="entry name" value="alpha/beta hydrolase"/>
    <property type="match status" value="1"/>
</dbReference>
<keyword evidence="1" id="KW-1133">Transmembrane helix</keyword>
<dbReference type="EMBL" id="JADCNL010000009">
    <property type="protein sequence ID" value="KAG0467464.1"/>
    <property type="molecule type" value="Genomic_DNA"/>
</dbReference>
<evidence type="ECO:0000313" key="3">
    <source>
        <dbReference type="EMBL" id="KAG0467464.1"/>
    </source>
</evidence>
<feature type="transmembrane region" description="Helical" evidence="1">
    <location>
        <begin position="223"/>
        <end position="243"/>
    </location>
</feature>
<gene>
    <name evidence="3" type="ORF">HPP92_019044</name>
</gene>
<organism evidence="3 4">
    <name type="scientific">Vanilla planifolia</name>
    <name type="common">Vanilla</name>
    <dbReference type="NCBI Taxonomy" id="51239"/>
    <lineage>
        <taxon>Eukaryota</taxon>
        <taxon>Viridiplantae</taxon>
        <taxon>Streptophyta</taxon>
        <taxon>Embryophyta</taxon>
        <taxon>Tracheophyta</taxon>
        <taxon>Spermatophyta</taxon>
        <taxon>Magnoliopsida</taxon>
        <taxon>Liliopsida</taxon>
        <taxon>Asparagales</taxon>
        <taxon>Orchidaceae</taxon>
        <taxon>Vanilloideae</taxon>
        <taxon>Vanilleae</taxon>
        <taxon>Vanilla</taxon>
    </lineage>
</organism>